<organism evidence="9 10">
    <name type="scientific">Haloferula rosea</name>
    <dbReference type="NCBI Taxonomy" id="490093"/>
    <lineage>
        <taxon>Bacteria</taxon>
        <taxon>Pseudomonadati</taxon>
        <taxon>Verrucomicrobiota</taxon>
        <taxon>Verrucomicrobiia</taxon>
        <taxon>Verrucomicrobiales</taxon>
        <taxon>Verrucomicrobiaceae</taxon>
        <taxon>Haloferula</taxon>
    </lineage>
</organism>
<dbReference type="PROSITE" id="PS51007">
    <property type="entry name" value="CYTC"/>
    <property type="match status" value="1"/>
</dbReference>
<dbReference type="InterPro" id="IPR004852">
    <property type="entry name" value="Di-haem_cyt_c_peroxidsae"/>
</dbReference>
<keyword evidence="6 7" id="KW-0408">Iron</keyword>
<evidence type="ECO:0000313" key="10">
    <source>
        <dbReference type="Proteomes" id="UP000658278"/>
    </source>
</evidence>
<comment type="caution">
    <text evidence="9">The sequence shown here is derived from an EMBL/GenBank/DDBJ whole genome shotgun (WGS) entry which is preliminary data.</text>
</comment>
<dbReference type="Gene3D" id="1.10.760.10">
    <property type="entry name" value="Cytochrome c-like domain"/>
    <property type="match status" value="2"/>
</dbReference>
<keyword evidence="4" id="KW-0732">Signal</keyword>
<dbReference type="GO" id="GO:0020037">
    <property type="term" value="F:heme binding"/>
    <property type="evidence" value="ECO:0007669"/>
    <property type="project" value="InterPro"/>
</dbReference>
<dbReference type="PANTHER" id="PTHR30600">
    <property type="entry name" value="CYTOCHROME C PEROXIDASE-RELATED"/>
    <property type="match status" value="1"/>
</dbReference>
<dbReference type="GO" id="GO:0046872">
    <property type="term" value="F:metal ion binding"/>
    <property type="evidence" value="ECO:0007669"/>
    <property type="project" value="UniProtKB-KW"/>
</dbReference>
<evidence type="ECO:0000256" key="1">
    <source>
        <dbReference type="ARBA" id="ARBA00004196"/>
    </source>
</evidence>
<dbReference type="Pfam" id="PF03150">
    <property type="entry name" value="CCP_MauG"/>
    <property type="match status" value="1"/>
</dbReference>
<dbReference type="Pfam" id="PF20243">
    <property type="entry name" value="MbnP"/>
    <property type="match status" value="1"/>
</dbReference>
<evidence type="ECO:0000256" key="5">
    <source>
        <dbReference type="ARBA" id="ARBA00023002"/>
    </source>
</evidence>
<dbReference type="SUPFAM" id="SSF46626">
    <property type="entry name" value="Cytochrome c"/>
    <property type="match status" value="2"/>
</dbReference>
<dbReference type="InterPro" id="IPR009056">
    <property type="entry name" value="Cyt_c-like_dom"/>
</dbReference>
<feature type="domain" description="Cytochrome c" evidence="8">
    <location>
        <begin position="447"/>
        <end position="580"/>
    </location>
</feature>
<comment type="subcellular location">
    <subcellularLocation>
        <location evidence="1">Cell envelope</location>
    </subcellularLocation>
</comment>
<evidence type="ECO:0000256" key="6">
    <source>
        <dbReference type="ARBA" id="ARBA00023004"/>
    </source>
</evidence>
<evidence type="ECO:0000256" key="2">
    <source>
        <dbReference type="ARBA" id="ARBA00022617"/>
    </source>
</evidence>
<dbReference type="AlphaFoldDB" id="A0A934VAG6"/>
<dbReference type="PANTHER" id="PTHR30600:SF10">
    <property type="entry name" value="BLL6722 PROTEIN"/>
    <property type="match status" value="1"/>
</dbReference>
<evidence type="ECO:0000256" key="3">
    <source>
        <dbReference type="ARBA" id="ARBA00022723"/>
    </source>
</evidence>
<accession>A0A934VAG6</accession>
<proteinExistence type="predicted"/>
<dbReference type="RefSeq" id="WP_200277028.1">
    <property type="nucleotide sequence ID" value="NZ_JAENII010000003.1"/>
</dbReference>
<keyword evidence="2 7" id="KW-0349">Heme</keyword>
<keyword evidence="3 7" id="KW-0479">Metal-binding</keyword>
<dbReference type="GO" id="GO:0009055">
    <property type="term" value="F:electron transfer activity"/>
    <property type="evidence" value="ECO:0007669"/>
    <property type="project" value="InterPro"/>
</dbReference>
<reference evidence="9" key="1">
    <citation type="submission" date="2021-01" db="EMBL/GenBank/DDBJ databases">
        <title>Modified the classification status of verrucomicrobia.</title>
        <authorList>
            <person name="Feng X."/>
        </authorList>
    </citation>
    <scope>NUCLEOTIDE SEQUENCE</scope>
    <source>
        <strain evidence="9">KCTC 22201</strain>
    </source>
</reference>
<keyword evidence="5" id="KW-0560">Oxidoreductase</keyword>
<name>A0A934VAG6_9BACT</name>
<dbReference type="GO" id="GO:0004130">
    <property type="term" value="F:cytochrome-c peroxidase activity"/>
    <property type="evidence" value="ECO:0007669"/>
    <property type="project" value="TreeGrafter"/>
</dbReference>
<evidence type="ECO:0000256" key="7">
    <source>
        <dbReference type="PROSITE-ProRule" id="PRU00433"/>
    </source>
</evidence>
<dbReference type="EMBL" id="JAENII010000003">
    <property type="protein sequence ID" value="MBK1826278.1"/>
    <property type="molecule type" value="Genomic_DNA"/>
</dbReference>
<evidence type="ECO:0000313" key="9">
    <source>
        <dbReference type="EMBL" id="MBK1826278.1"/>
    </source>
</evidence>
<protein>
    <submittedName>
        <fullName evidence="9">Cytochrome C peroxidase</fullName>
    </submittedName>
</protein>
<keyword evidence="10" id="KW-1185">Reference proteome</keyword>
<dbReference type="GO" id="GO:0030313">
    <property type="term" value="C:cell envelope"/>
    <property type="evidence" value="ECO:0007669"/>
    <property type="project" value="UniProtKB-SubCell"/>
</dbReference>
<sequence>MSSVDPPALINRGISVHGSALLAAVILAISNASAASLDLVFTHFDSSAPLRFDSLRYKNHAGEGYSSTRLAYLIHDVRLAGAEGAASQHSDTVGFIDATRSRDRIRIHDVTPGHYQSITFHVGLDSALNHSDPAGYIADHPLNPNLNRLHWDWQGGYIFMALEGHWRKQGATLPEGYAYHFANDNNRTTITLNAGIEVTDETEVVLGLDLAKLLRGLSFEKDGATTHSQAGDPVASQLKNNLPEAFEVLHVRQGIEMPAQPRLIPIDLPASPTPFSVSFPRHIPIPKLPLDNPLIAERVALGERLFHDRLLSRTQEISCASCHQGQVMSDPRRFSLGVEGQPGPRHSMPLFNLAWKDDFFWDGRASSLRSQALVPIEDHLEMDNSIKKVIKKLEAAPDYPGQFAKAFGSGRITGETIGLAIENFLLTKMSFDSKFDRSMKGQTELSAEEKRGFELFFTESEPRLDRRGADCFHCHGGALFTDHGFHNTGLPPTEDLGLEATTGRKSDRYKFSTPSLRNIALTAPYMHDGRFATLEEVIDHYNTPFELSPTLDPNLAKHPQGLGLNEADKKALVAFLRSLTDPAMQER</sequence>
<dbReference type="InterPro" id="IPR051395">
    <property type="entry name" value="Cytochrome_c_Peroxidase/MauG"/>
</dbReference>
<dbReference type="Proteomes" id="UP000658278">
    <property type="component" value="Unassembled WGS sequence"/>
</dbReference>
<dbReference type="InterPro" id="IPR046863">
    <property type="entry name" value="MbnP-like_dom"/>
</dbReference>
<gene>
    <name evidence="9" type="ORF">JIN81_04555</name>
</gene>
<keyword evidence="9" id="KW-0575">Peroxidase</keyword>
<evidence type="ECO:0000256" key="4">
    <source>
        <dbReference type="ARBA" id="ARBA00022729"/>
    </source>
</evidence>
<dbReference type="InterPro" id="IPR036909">
    <property type="entry name" value="Cyt_c-like_dom_sf"/>
</dbReference>
<evidence type="ECO:0000259" key="8">
    <source>
        <dbReference type="PROSITE" id="PS51007"/>
    </source>
</evidence>